<proteinExistence type="predicted"/>
<protein>
    <recommendedName>
        <fullName evidence="3">Lecithin:cholesterol acyltransferase family protein</fullName>
    </recommendedName>
</protein>
<dbReference type="SUPFAM" id="SSF53474">
    <property type="entry name" value="alpha/beta-Hydrolases"/>
    <property type="match status" value="1"/>
</dbReference>
<dbReference type="Pfam" id="PF02450">
    <property type="entry name" value="LCAT"/>
    <property type="match status" value="1"/>
</dbReference>
<accession>A0ABR2KNG9</accession>
<organism evidence="1 2">
    <name type="scientific">Tritrichomonas musculus</name>
    <dbReference type="NCBI Taxonomy" id="1915356"/>
    <lineage>
        <taxon>Eukaryota</taxon>
        <taxon>Metamonada</taxon>
        <taxon>Parabasalia</taxon>
        <taxon>Tritrichomonadida</taxon>
        <taxon>Tritrichomonadidae</taxon>
        <taxon>Tritrichomonas</taxon>
    </lineage>
</organism>
<comment type="caution">
    <text evidence="1">The sequence shown here is derived from an EMBL/GenBank/DDBJ whole genome shotgun (WGS) entry which is preliminary data.</text>
</comment>
<dbReference type="PANTHER" id="PTHR11440">
    <property type="entry name" value="LECITHIN-CHOLESTEROL ACYLTRANSFERASE-RELATED"/>
    <property type="match status" value="1"/>
</dbReference>
<evidence type="ECO:0000313" key="1">
    <source>
        <dbReference type="EMBL" id="KAK8892660.1"/>
    </source>
</evidence>
<dbReference type="Gene3D" id="3.40.50.1820">
    <property type="entry name" value="alpha/beta hydrolase"/>
    <property type="match status" value="1"/>
</dbReference>
<keyword evidence="2" id="KW-1185">Reference proteome</keyword>
<sequence>MFLCFLLSISFSRKPIYLIPGFTGASLYATITDSNLYPSCPPFINHFQIFPVNKSFQLQYSQCLGLLYSTIYNSENNQISSLPGIIIESDSFGNTSSFDSFSNVVSHLVSDGYVINETLFGVPYDWIHYYPGTIKIFSNLKNHIEMISGQLKEKVILFGHSMGSHLLRLLFSNYTDSDWAKKYVDRVILSSPAFYGCSGIIELVITGILDDEKEANEDIAYSIRHMPSSILLFENFNINEDKLFFANSSAGVKSANVHEFLEQVGLLDDLSMKIFSSVEPSLIQKPTEFPVKTLLFYNSGLPTPASFNATTLERIEGKGDGFCHSDVLDILCSKWKHTKCIDWKSNETRFDHAKMLSSKEELTMISKFLNENDDL</sequence>
<gene>
    <name evidence="1" type="ORF">M9Y10_029900</name>
</gene>
<reference evidence="1 2" key="1">
    <citation type="submission" date="2024-04" db="EMBL/GenBank/DDBJ databases">
        <title>Tritrichomonas musculus Genome.</title>
        <authorList>
            <person name="Alves-Ferreira E."/>
            <person name="Grigg M."/>
            <person name="Lorenzi H."/>
            <person name="Galac M."/>
        </authorList>
    </citation>
    <scope>NUCLEOTIDE SEQUENCE [LARGE SCALE GENOMIC DNA]</scope>
    <source>
        <strain evidence="1 2">EAF2021</strain>
    </source>
</reference>
<dbReference type="EMBL" id="JAPFFF010000004">
    <property type="protein sequence ID" value="KAK8892660.1"/>
    <property type="molecule type" value="Genomic_DNA"/>
</dbReference>
<evidence type="ECO:0000313" key="2">
    <source>
        <dbReference type="Proteomes" id="UP001470230"/>
    </source>
</evidence>
<dbReference type="Proteomes" id="UP001470230">
    <property type="component" value="Unassembled WGS sequence"/>
</dbReference>
<name>A0ABR2KNG9_9EUKA</name>
<dbReference type="InterPro" id="IPR029058">
    <property type="entry name" value="AB_hydrolase_fold"/>
</dbReference>
<evidence type="ECO:0008006" key="3">
    <source>
        <dbReference type="Google" id="ProtNLM"/>
    </source>
</evidence>
<dbReference type="InterPro" id="IPR003386">
    <property type="entry name" value="LACT/PDAT_acylTrfase"/>
</dbReference>